<dbReference type="Pfam" id="PF10604">
    <property type="entry name" value="Polyketide_cyc2"/>
    <property type="match status" value="1"/>
</dbReference>
<gene>
    <name evidence="1" type="ORF">ERS450000_02016</name>
</gene>
<evidence type="ECO:0000313" key="1">
    <source>
        <dbReference type="EMBL" id="CRY76766.1"/>
    </source>
</evidence>
<reference evidence="2" key="1">
    <citation type="submission" date="2015-03" db="EMBL/GenBank/DDBJ databases">
        <authorList>
            <consortium name="Pathogen Informatics"/>
        </authorList>
    </citation>
    <scope>NUCLEOTIDE SEQUENCE [LARGE SCALE GENOMIC DNA]</scope>
    <source>
        <strain evidence="2">NCTC11134</strain>
    </source>
</reference>
<name>A0A0H5P2S2_NOCFR</name>
<dbReference type="InterPro" id="IPR023393">
    <property type="entry name" value="START-like_dom_sf"/>
</dbReference>
<dbReference type="RefSeq" id="WP_060592153.1">
    <property type="nucleotide sequence ID" value="NZ_CAACYE020000001.1"/>
</dbReference>
<dbReference type="EMBL" id="LN868938">
    <property type="protein sequence ID" value="CRY76766.1"/>
    <property type="molecule type" value="Genomic_DNA"/>
</dbReference>
<dbReference type="KEGG" id="nfr:ERS450000_02016"/>
<proteinExistence type="predicted"/>
<dbReference type="InterPro" id="IPR019587">
    <property type="entry name" value="Polyketide_cyclase/dehydratase"/>
</dbReference>
<organism evidence="1 2">
    <name type="scientific">Nocardia farcinica</name>
    <dbReference type="NCBI Taxonomy" id="37329"/>
    <lineage>
        <taxon>Bacteria</taxon>
        <taxon>Bacillati</taxon>
        <taxon>Actinomycetota</taxon>
        <taxon>Actinomycetes</taxon>
        <taxon>Mycobacteriales</taxon>
        <taxon>Nocardiaceae</taxon>
        <taxon>Nocardia</taxon>
    </lineage>
</organism>
<accession>A0A0H5P2S2</accession>
<protein>
    <submittedName>
        <fullName evidence="1">Toxin Rv0910/MT0934</fullName>
    </submittedName>
</protein>
<sequence length="146" mass="15459">MGHIEETKHLAAEPQAVWAVVSDLASWSSWFTVHDKWLEEPPADLAVGTTLVAKVVMLGMANKIEWTVREVEAPSKLVLTGTGLAGVKVEFAFTLTARDGGSDFHIAGDFEGAMIKGALGKAVEKDAGRQLEDSVGKLEALATAGV</sequence>
<dbReference type="SUPFAM" id="SSF55961">
    <property type="entry name" value="Bet v1-like"/>
    <property type="match status" value="1"/>
</dbReference>
<dbReference type="Proteomes" id="UP000057820">
    <property type="component" value="Chromosome 1"/>
</dbReference>
<dbReference type="Gene3D" id="3.30.530.20">
    <property type="match status" value="1"/>
</dbReference>
<dbReference type="AlphaFoldDB" id="A0A0H5P2S2"/>
<evidence type="ECO:0000313" key="2">
    <source>
        <dbReference type="Proteomes" id="UP000057820"/>
    </source>
</evidence>